<feature type="region of interest" description="Disordered" evidence="1">
    <location>
        <begin position="241"/>
        <end position="316"/>
    </location>
</feature>
<dbReference type="PROSITE" id="PS51082">
    <property type="entry name" value="WH2"/>
    <property type="match status" value="1"/>
</dbReference>
<accession>A0A8E8H0Z3</accession>
<feature type="compositionally biased region" description="Pro residues" evidence="1">
    <location>
        <begin position="279"/>
        <end position="301"/>
    </location>
</feature>
<name>A0A8E8H0Z3_NPVBM</name>
<evidence type="ECO:0000313" key="3">
    <source>
        <dbReference type="EMBL" id="QWC64762.1"/>
    </source>
</evidence>
<feature type="compositionally biased region" description="Pro residues" evidence="1">
    <location>
        <begin position="185"/>
        <end position="227"/>
    </location>
</feature>
<feature type="region of interest" description="Disordered" evidence="1">
    <location>
        <begin position="146"/>
        <end position="229"/>
    </location>
</feature>
<proteinExistence type="predicted"/>
<protein>
    <submittedName>
        <fullName evidence="3">Orf1629</fullName>
    </submittedName>
</protein>
<feature type="region of interest" description="Disordered" evidence="1">
    <location>
        <begin position="379"/>
        <end position="403"/>
    </location>
</feature>
<gene>
    <name evidence="3" type="primary">orf1629</name>
</gene>
<dbReference type="EMBL" id="MW842985">
    <property type="protein sequence ID" value="QWC64762.1"/>
    <property type="molecule type" value="Genomic_DNA"/>
</dbReference>
<feature type="domain" description="WH2" evidence="2">
    <location>
        <begin position="232"/>
        <end position="252"/>
    </location>
</feature>
<sequence>MTNRKYESVQSYLFNNRNNKIDAHQFFERVDTAEAQIIKDSIYDNTVLLNRDVFLNILKFANDVFDNKAYMYVDDSEVSRYYNAVVKMKRLVINVRDQSLRQSLYNTIAYIERLLNIGTVNDSEITMLIADFYDLYSNYNIELPPPPPQALPRSRRPSVVQPAAPAPVPTIMREQTKPEQIIIPAAPPPPSSVPNIPAPPPPPPPPPPTSMSELPPAPPMPTKPQPAAPLDDRQQLLEAIRNEKNRTRLRPVKPKTAPETNTIIEVPTTTTVLPKEPKPPSASPPPPPPPLPPAPPAPPPMIDLSSAPLSPPLVDLPAEMLPPPAPSLSNVLSELKSGTVRLKPAQKRPQSEMIPKSSTTKNLIADVLVDTINRRRVAMAKSSSEATSNDEGWDDGGNNRPNAPDVKYVQALFNVFTSSQLYTNDSDEKNTKAHNILNDVESLLQNKTQTNIDKARLLLQDLASRVVLSENPLDSPAVGLQKQPLFETNRNLFYKSIEDLIFKFRYKDAENHLIFALTYHPKDYKFNELLKYVQQLSVNQQRTESNA</sequence>
<dbReference type="GO" id="GO:0003779">
    <property type="term" value="F:actin binding"/>
    <property type="evidence" value="ECO:0007669"/>
    <property type="project" value="InterPro"/>
</dbReference>
<feature type="compositionally biased region" description="Low complexity" evidence="1">
    <location>
        <begin position="258"/>
        <end position="274"/>
    </location>
</feature>
<dbReference type="InterPro" id="IPR003124">
    <property type="entry name" value="WH2_dom"/>
</dbReference>
<feature type="compositionally biased region" description="Polar residues" evidence="1">
    <location>
        <begin position="381"/>
        <end position="390"/>
    </location>
</feature>
<evidence type="ECO:0000256" key="1">
    <source>
        <dbReference type="SAM" id="MobiDB-lite"/>
    </source>
</evidence>
<evidence type="ECO:0000259" key="2">
    <source>
        <dbReference type="PROSITE" id="PS51082"/>
    </source>
</evidence>
<organism evidence="3">
    <name type="scientific">Bombyx mori nuclear polyhedrosis virus</name>
    <name type="common">BmNPV</name>
    <dbReference type="NCBI Taxonomy" id="271108"/>
    <lineage>
        <taxon>Viruses</taxon>
        <taxon>Viruses incertae sedis</taxon>
        <taxon>Naldaviricetes</taxon>
        <taxon>Lefavirales</taxon>
        <taxon>Baculoviridae</taxon>
        <taxon>Alphabaculovirus</taxon>
        <taxon>Alphabaculovirus bomori</taxon>
    </lineage>
</organism>
<reference evidence="3" key="1">
    <citation type="journal article" date="2021" name="Viruses">
        <title>Patterns in Genotype Composition of Indian Isolates of the Bombyx mori Nucleopolyhedrovirus and Bombyx mori Bidensovirus.</title>
        <authorList>
            <person name="Gani M."/>
            <person name="Senger S."/>
            <person name="Lokanath S."/>
            <person name="Saini P."/>
            <person name="Bali K."/>
            <person name="Gupta R."/>
            <person name="Sivaprasad V."/>
            <person name="Jehle J.A."/>
            <person name="Wennmann J.T."/>
        </authorList>
    </citation>
    <scope>NUCLEOTIDE SEQUENCE</scope>
    <source>
        <strain evidence="3">Mysore BmNPV-My</strain>
    </source>
</reference>
<organismHost>
    <name type="scientific">Bombyx mori</name>
    <name type="common">Silk moth</name>
    <dbReference type="NCBI Taxonomy" id="7091"/>
</organismHost>